<name>A0A0C2WT89_AMAMK</name>
<dbReference type="HOGENOM" id="CLU_865911_0_0_1"/>
<gene>
    <name evidence="1" type="ORF">M378DRAFT_958806</name>
</gene>
<organism evidence="1 2">
    <name type="scientific">Amanita muscaria (strain Koide BX008)</name>
    <dbReference type="NCBI Taxonomy" id="946122"/>
    <lineage>
        <taxon>Eukaryota</taxon>
        <taxon>Fungi</taxon>
        <taxon>Dikarya</taxon>
        <taxon>Basidiomycota</taxon>
        <taxon>Agaricomycotina</taxon>
        <taxon>Agaricomycetes</taxon>
        <taxon>Agaricomycetidae</taxon>
        <taxon>Agaricales</taxon>
        <taxon>Pluteineae</taxon>
        <taxon>Amanitaceae</taxon>
        <taxon>Amanita</taxon>
    </lineage>
</organism>
<evidence type="ECO:0000313" key="1">
    <source>
        <dbReference type="EMBL" id="KIL59966.1"/>
    </source>
</evidence>
<dbReference type="EMBL" id="KN818306">
    <property type="protein sequence ID" value="KIL59966.1"/>
    <property type="molecule type" value="Genomic_DNA"/>
</dbReference>
<dbReference type="AlphaFoldDB" id="A0A0C2WT89"/>
<evidence type="ECO:0000313" key="2">
    <source>
        <dbReference type="Proteomes" id="UP000054549"/>
    </source>
</evidence>
<keyword evidence="2" id="KW-1185">Reference proteome</keyword>
<dbReference type="Proteomes" id="UP000054549">
    <property type="component" value="Unassembled WGS sequence"/>
</dbReference>
<dbReference type="OrthoDB" id="3039061at2759"/>
<protein>
    <recommendedName>
        <fullName evidence="3">F-box domain-containing protein</fullName>
    </recommendedName>
</protein>
<dbReference type="InParanoid" id="A0A0C2WT89"/>
<evidence type="ECO:0008006" key="3">
    <source>
        <dbReference type="Google" id="ProtNLM"/>
    </source>
</evidence>
<reference evidence="1 2" key="1">
    <citation type="submission" date="2014-04" db="EMBL/GenBank/DDBJ databases">
        <title>Evolutionary Origins and Diversification of the Mycorrhizal Mutualists.</title>
        <authorList>
            <consortium name="DOE Joint Genome Institute"/>
            <consortium name="Mycorrhizal Genomics Consortium"/>
            <person name="Kohler A."/>
            <person name="Kuo A."/>
            <person name="Nagy L.G."/>
            <person name="Floudas D."/>
            <person name="Copeland A."/>
            <person name="Barry K.W."/>
            <person name="Cichocki N."/>
            <person name="Veneault-Fourrey C."/>
            <person name="LaButti K."/>
            <person name="Lindquist E.A."/>
            <person name="Lipzen A."/>
            <person name="Lundell T."/>
            <person name="Morin E."/>
            <person name="Murat C."/>
            <person name="Riley R."/>
            <person name="Ohm R."/>
            <person name="Sun H."/>
            <person name="Tunlid A."/>
            <person name="Henrissat B."/>
            <person name="Grigoriev I.V."/>
            <person name="Hibbett D.S."/>
            <person name="Martin F."/>
        </authorList>
    </citation>
    <scope>NUCLEOTIDE SEQUENCE [LARGE SCALE GENOMIC DNA]</scope>
    <source>
        <strain evidence="1 2">Koide BX008</strain>
    </source>
</reference>
<sequence>MIGILDLPAEVLKEILCFCDPMIITETCRDFLSIAHSIPSLWSSIRLGPAQFFVPNGPIILQAQLQRVKNSSLNVSVGPVMPEAVQSLVLLNLFAVLSEFKAQINRLEITADAAFIAANLLNIIFPGLKSSGTFPNLRELSIRLPSDGQDPYRAGWPQLDQVLARYPRAFSGLQALSIPSVCIPIHPDAASFSHLHTLIIDGSRKQPIANEIIRVLRSNPLIETLWVKHYSWMSQFASIASTAHVVLPRLTRLSLSAHGPGSDLLYVIEAPALHDLHLDASCGQSYLHHRRAMVAWTNGQSNDVQAALTEALYRGHLVCAV</sequence>
<proteinExistence type="predicted"/>
<accession>A0A0C2WT89</accession>